<evidence type="ECO:0000313" key="2">
    <source>
        <dbReference type="EMBL" id="KKT65855.1"/>
    </source>
</evidence>
<dbReference type="Proteomes" id="UP000033901">
    <property type="component" value="Unassembled WGS sequence"/>
</dbReference>
<reference evidence="2 3" key="1">
    <citation type="journal article" date="2015" name="Nature">
        <title>rRNA introns, odd ribosomes, and small enigmatic genomes across a large radiation of phyla.</title>
        <authorList>
            <person name="Brown C.T."/>
            <person name="Hug L.A."/>
            <person name="Thomas B.C."/>
            <person name="Sharon I."/>
            <person name="Castelle C.J."/>
            <person name="Singh A."/>
            <person name="Wilkins M.J."/>
            <person name="Williams K.H."/>
            <person name="Banfield J.F."/>
        </authorList>
    </citation>
    <scope>NUCLEOTIDE SEQUENCE [LARGE SCALE GENOMIC DNA]</scope>
</reference>
<keyword evidence="1" id="KW-1133">Transmembrane helix</keyword>
<accession>A0A0G1J3H7</accession>
<proteinExistence type="predicted"/>
<evidence type="ECO:0000313" key="3">
    <source>
        <dbReference type="Proteomes" id="UP000033901"/>
    </source>
</evidence>
<name>A0A0G1J3H7_9BACT</name>
<sequence>MMELTHMGPGLVLGAEDAADWGEMAKFMREMMWPYQTGAGRAFWGIHWLFELITWFLIIALLFALVRYFWRKGEKK</sequence>
<dbReference type="AlphaFoldDB" id="A0A0G1J3H7"/>
<organism evidence="2 3">
    <name type="scientific">Candidatus Curtissbacteria bacterium GW2011_GWC1_44_33</name>
    <dbReference type="NCBI Taxonomy" id="1618413"/>
    <lineage>
        <taxon>Bacteria</taxon>
        <taxon>Candidatus Curtissiibacteriota</taxon>
    </lineage>
</organism>
<keyword evidence="1" id="KW-0812">Transmembrane</keyword>
<gene>
    <name evidence="2" type="ORF">UW61_C0036G0007</name>
</gene>
<comment type="caution">
    <text evidence="2">The sequence shown here is derived from an EMBL/GenBank/DDBJ whole genome shotgun (WGS) entry which is preliminary data.</text>
</comment>
<feature type="transmembrane region" description="Helical" evidence="1">
    <location>
        <begin position="42"/>
        <end position="70"/>
    </location>
</feature>
<evidence type="ECO:0000256" key="1">
    <source>
        <dbReference type="SAM" id="Phobius"/>
    </source>
</evidence>
<protein>
    <submittedName>
        <fullName evidence="2">Uncharacterized protein</fullName>
    </submittedName>
</protein>
<keyword evidence="1" id="KW-0472">Membrane</keyword>
<dbReference type="EMBL" id="LCIZ01000036">
    <property type="protein sequence ID" value="KKT65855.1"/>
    <property type="molecule type" value="Genomic_DNA"/>
</dbReference>